<feature type="compositionally biased region" description="Gly residues" evidence="1">
    <location>
        <begin position="252"/>
        <end position="263"/>
    </location>
</feature>
<feature type="region of interest" description="Disordered" evidence="1">
    <location>
        <begin position="144"/>
        <end position="331"/>
    </location>
</feature>
<dbReference type="AlphaFoldDB" id="A0AAD8UDF0"/>
<evidence type="ECO:0000256" key="1">
    <source>
        <dbReference type="SAM" id="MobiDB-lite"/>
    </source>
</evidence>
<feature type="compositionally biased region" description="Polar residues" evidence="1">
    <location>
        <begin position="156"/>
        <end position="183"/>
    </location>
</feature>
<feature type="region of interest" description="Disordered" evidence="1">
    <location>
        <begin position="64"/>
        <end position="111"/>
    </location>
</feature>
<dbReference type="GeneID" id="85385134"/>
<gene>
    <name evidence="2" type="ORF">BDZ83DRAFT_133809</name>
</gene>
<evidence type="ECO:0000313" key="2">
    <source>
        <dbReference type="EMBL" id="KAK1710019.1"/>
    </source>
</evidence>
<protein>
    <submittedName>
        <fullName evidence="2">Uncharacterized protein</fullName>
    </submittedName>
</protein>
<name>A0AAD8UDF0_GLOAC</name>
<feature type="compositionally biased region" description="Gly residues" evidence="1">
    <location>
        <begin position="214"/>
        <end position="225"/>
    </location>
</feature>
<feature type="compositionally biased region" description="Polar residues" evidence="1">
    <location>
        <begin position="284"/>
        <end position="293"/>
    </location>
</feature>
<feature type="compositionally biased region" description="Polar residues" evidence="1">
    <location>
        <begin position="264"/>
        <end position="277"/>
    </location>
</feature>
<reference evidence="2" key="1">
    <citation type="submission" date="2021-12" db="EMBL/GenBank/DDBJ databases">
        <title>Comparative genomics, transcriptomics and evolutionary studies reveal genomic signatures of adaptation to plant cell wall in hemibiotrophic fungi.</title>
        <authorList>
            <consortium name="DOE Joint Genome Institute"/>
            <person name="Baroncelli R."/>
            <person name="Diaz J.F."/>
            <person name="Benocci T."/>
            <person name="Peng M."/>
            <person name="Battaglia E."/>
            <person name="Haridas S."/>
            <person name="Andreopoulos W."/>
            <person name="Labutti K."/>
            <person name="Pangilinan J."/>
            <person name="Floch G.L."/>
            <person name="Makela M.R."/>
            <person name="Henrissat B."/>
            <person name="Grigoriev I.V."/>
            <person name="Crouch J.A."/>
            <person name="De Vries R.P."/>
            <person name="Sukno S.A."/>
            <person name="Thon M.R."/>
        </authorList>
    </citation>
    <scope>NUCLEOTIDE SEQUENCE</scope>
    <source>
        <strain evidence="2">CBS 112980</strain>
    </source>
</reference>
<comment type="caution">
    <text evidence="2">The sequence shown here is derived from an EMBL/GenBank/DDBJ whole genome shotgun (WGS) entry which is preliminary data.</text>
</comment>
<sequence length="331" mass="33837">MRSLHSYGKTTASRTLNSLFKDRQHRFTSMSLSLYINNLKAIEPTPSSLLKSSPRTLQIFQANKASQAKRNTQHQPSRPQTTTLELNTMSRSGRSSNNGDTPPRRLSPGNMNGFSVLDAYWHMNQNAARNNAAFTGNANNGAGFSGPTHGGGPSINGGSTNIPFRTSHNGMNGTNGNRQQNPLTPMRPAPRSPPFTHAGIGRGSPGPNLNGAGYARGGPSDGGGSAFMSGAAGRGPRASDAYRNSPAAPFGVPGGYGRGGGGSPNQNGMTNGYTNGYRSDDESSNGSPTRSPNGQGRGGGGGYGGGDGPYGPYGRGGGGGGVGGGRGGPSH</sequence>
<dbReference type="Proteomes" id="UP001244207">
    <property type="component" value="Unassembled WGS sequence"/>
</dbReference>
<accession>A0AAD8UDF0</accession>
<feature type="compositionally biased region" description="Low complexity" evidence="1">
    <location>
        <begin position="226"/>
        <end position="235"/>
    </location>
</feature>
<proteinExistence type="predicted"/>
<feature type="compositionally biased region" description="Polar residues" evidence="1">
    <location>
        <begin position="64"/>
        <end position="100"/>
    </location>
</feature>
<evidence type="ECO:0000313" key="3">
    <source>
        <dbReference type="Proteomes" id="UP001244207"/>
    </source>
</evidence>
<dbReference type="RefSeq" id="XP_060358715.1">
    <property type="nucleotide sequence ID" value="XM_060501235.1"/>
</dbReference>
<organism evidence="2 3">
    <name type="scientific">Glomerella acutata</name>
    <name type="common">Colletotrichum acutatum</name>
    <dbReference type="NCBI Taxonomy" id="27357"/>
    <lineage>
        <taxon>Eukaryota</taxon>
        <taxon>Fungi</taxon>
        <taxon>Dikarya</taxon>
        <taxon>Ascomycota</taxon>
        <taxon>Pezizomycotina</taxon>
        <taxon>Sordariomycetes</taxon>
        <taxon>Hypocreomycetidae</taxon>
        <taxon>Glomerellales</taxon>
        <taxon>Glomerellaceae</taxon>
        <taxon>Colletotrichum</taxon>
        <taxon>Colletotrichum acutatum species complex</taxon>
    </lineage>
</organism>
<dbReference type="EMBL" id="JAHMHS010000175">
    <property type="protein sequence ID" value="KAK1710019.1"/>
    <property type="molecule type" value="Genomic_DNA"/>
</dbReference>
<keyword evidence="3" id="KW-1185">Reference proteome</keyword>
<feature type="compositionally biased region" description="Gly residues" evidence="1">
    <location>
        <begin position="295"/>
        <end position="331"/>
    </location>
</feature>